<gene>
    <name evidence="1" type="ORF">Tci_874307</name>
</gene>
<name>A0A699SZ47_TANCI</name>
<dbReference type="EMBL" id="BKCJ011197334">
    <property type="protein sequence ID" value="GFD02338.1"/>
    <property type="molecule type" value="Genomic_DNA"/>
</dbReference>
<evidence type="ECO:0008006" key="2">
    <source>
        <dbReference type="Google" id="ProtNLM"/>
    </source>
</evidence>
<proteinExistence type="predicted"/>
<sequence>YADRKRKPMEFEIGDRVMLKVSPWKGLYDSKCYSDEPLVMPLEGVHIDDTLQFVKEPVEIIKRDIK</sequence>
<dbReference type="AlphaFoldDB" id="A0A699SZ47"/>
<organism evidence="1">
    <name type="scientific">Tanacetum cinerariifolium</name>
    <name type="common">Dalmatian daisy</name>
    <name type="synonym">Chrysanthemum cinerariifolium</name>
    <dbReference type="NCBI Taxonomy" id="118510"/>
    <lineage>
        <taxon>Eukaryota</taxon>
        <taxon>Viridiplantae</taxon>
        <taxon>Streptophyta</taxon>
        <taxon>Embryophyta</taxon>
        <taxon>Tracheophyta</taxon>
        <taxon>Spermatophyta</taxon>
        <taxon>Magnoliopsida</taxon>
        <taxon>eudicotyledons</taxon>
        <taxon>Gunneridae</taxon>
        <taxon>Pentapetalae</taxon>
        <taxon>asterids</taxon>
        <taxon>campanulids</taxon>
        <taxon>Asterales</taxon>
        <taxon>Asteraceae</taxon>
        <taxon>Asteroideae</taxon>
        <taxon>Anthemideae</taxon>
        <taxon>Anthemidinae</taxon>
        <taxon>Tanacetum</taxon>
    </lineage>
</organism>
<feature type="non-terminal residue" evidence="1">
    <location>
        <position position="1"/>
    </location>
</feature>
<reference evidence="1" key="1">
    <citation type="journal article" date="2019" name="Sci. Rep.">
        <title>Draft genome of Tanacetum cinerariifolium, the natural source of mosquito coil.</title>
        <authorList>
            <person name="Yamashiro T."/>
            <person name="Shiraishi A."/>
            <person name="Satake H."/>
            <person name="Nakayama K."/>
        </authorList>
    </citation>
    <scope>NUCLEOTIDE SEQUENCE</scope>
</reference>
<protein>
    <recommendedName>
        <fullName evidence="2">Reverse transcriptase domain-containing protein</fullName>
    </recommendedName>
</protein>
<comment type="caution">
    <text evidence="1">The sequence shown here is derived from an EMBL/GenBank/DDBJ whole genome shotgun (WGS) entry which is preliminary data.</text>
</comment>
<evidence type="ECO:0000313" key="1">
    <source>
        <dbReference type="EMBL" id="GFD02338.1"/>
    </source>
</evidence>
<accession>A0A699SZ47</accession>